<accession>A0A841DYN1</accession>
<evidence type="ECO:0000256" key="1">
    <source>
        <dbReference type="SAM" id="SignalP"/>
    </source>
</evidence>
<keyword evidence="3" id="KW-1185">Reference proteome</keyword>
<dbReference type="Proteomes" id="UP000558997">
    <property type="component" value="Unassembled WGS sequence"/>
</dbReference>
<reference evidence="2 3" key="1">
    <citation type="submission" date="2020-08" db="EMBL/GenBank/DDBJ databases">
        <title>Sequencing the genomes of 1000 actinobacteria strains.</title>
        <authorList>
            <person name="Klenk H.-P."/>
        </authorList>
    </citation>
    <scope>NUCLEOTIDE SEQUENCE [LARGE SCALE GENOMIC DNA]</scope>
    <source>
        <strain evidence="2 3">DSM 17294</strain>
    </source>
</reference>
<proteinExistence type="predicted"/>
<evidence type="ECO:0000313" key="2">
    <source>
        <dbReference type="EMBL" id="MBB5980338.1"/>
    </source>
</evidence>
<dbReference type="InterPro" id="IPR006311">
    <property type="entry name" value="TAT_signal"/>
</dbReference>
<evidence type="ECO:0000313" key="3">
    <source>
        <dbReference type="Proteomes" id="UP000558997"/>
    </source>
</evidence>
<comment type="caution">
    <text evidence="2">The sequence shown here is derived from an EMBL/GenBank/DDBJ whole genome shotgun (WGS) entry which is preliminary data.</text>
</comment>
<name>A0A841DYN1_9ACTN</name>
<gene>
    <name evidence="2" type="ORF">HDA44_003679</name>
</gene>
<dbReference type="Pfam" id="PF11288">
    <property type="entry name" value="DUF3089"/>
    <property type="match status" value="1"/>
</dbReference>
<dbReference type="RefSeq" id="WP_184835988.1">
    <property type="nucleotide sequence ID" value="NZ_BAAAVN010000007.1"/>
</dbReference>
<dbReference type="AlphaFoldDB" id="A0A841DYN1"/>
<dbReference type="PROSITE" id="PS51318">
    <property type="entry name" value="TAT"/>
    <property type="match status" value="1"/>
</dbReference>
<dbReference type="InterPro" id="IPR021440">
    <property type="entry name" value="DUF3089"/>
</dbReference>
<dbReference type="EMBL" id="JACHNF010000001">
    <property type="protein sequence ID" value="MBB5980338.1"/>
    <property type="molecule type" value="Genomic_DNA"/>
</dbReference>
<evidence type="ECO:0008006" key="4">
    <source>
        <dbReference type="Google" id="ProtNLM"/>
    </source>
</evidence>
<sequence length="429" mass="44449">MTSFRRRLIACAASVALVPAQAVVGASTAAADPLVTPVWLCRPGMPANPCNQDANGNPVESAGTARYPDGSLVTLDTTNVVGGAPAGVERFTAQADPPVDCFYVYPTVDLLANPLLNLGSNPPVARPEEAAVMLTQAARFTSGCRMFAPLYRQATLPDLAVGVLTGADPYLGEGFADVQQAWNYYWNHDNLDPATGKRRGVILLGHSQGSVALERMIQASIDGNPEVTRQLVSAVLLGGAVTVPTGGVAGGGADPGSTFQHLPLCQRGTSVPVGCVVAYSSYQQAEGTAPGSGSLAWSNDPNHQIACVNPAALVAGADPGAVTSLNTYMPTRTLVQGNILNPNGHLWLELLGYDLTSFSTGFAHYASTLTGQCRRTANASWLQIDGGANILPASASTSALGLHVADYNLALGNLSELLAAQTVAWKAIQ</sequence>
<keyword evidence="1" id="KW-0732">Signal</keyword>
<organism evidence="2 3">
    <name type="scientific">Kribbella solani</name>
    <dbReference type="NCBI Taxonomy" id="236067"/>
    <lineage>
        <taxon>Bacteria</taxon>
        <taxon>Bacillati</taxon>
        <taxon>Actinomycetota</taxon>
        <taxon>Actinomycetes</taxon>
        <taxon>Propionibacteriales</taxon>
        <taxon>Kribbellaceae</taxon>
        <taxon>Kribbella</taxon>
    </lineage>
</organism>
<protein>
    <recommendedName>
        <fullName evidence="4">DUF3089 domain-containing protein</fullName>
    </recommendedName>
</protein>
<feature type="signal peptide" evidence="1">
    <location>
        <begin position="1"/>
        <end position="22"/>
    </location>
</feature>
<feature type="chain" id="PRO_5039057528" description="DUF3089 domain-containing protein" evidence="1">
    <location>
        <begin position="23"/>
        <end position="429"/>
    </location>
</feature>